<dbReference type="Proteomes" id="UP000295511">
    <property type="component" value="Unassembled WGS sequence"/>
</dbReference>
<dbReference type="OrthoDB" id="3356078at2"/>
<dbReference type="EMBL" id="SMRU01000025">
    <property type="protein sequence ID" value="TDF92118.1"/>
    <property type="molecule type" value="Genomic_DNA"/>
</dbReference>
<organism evidence="2 3">
    <name type="scientific">Arthrobacter terricola</name>
    <dbReference type="NCBI Taxonomy" id="2547396"/>
    <lineage>
        <taxon>Bacteria</taxon>
        <taxon>Bacillati</taxon>
        <taxon>Actinomycetota</taxon>
        <taxon>Actinomycetes</taxon>
        <taxon>Micrococcales</taxon>
        <taxon>Micrococcaceae</taxon>
        <taxon>Arthrobacter</taxon>
    </lineage>
</organism>
<protein>
    <recommendedName>
        <fullName evidence="1">AbiEi antitoxin N-terminal domain-containing protein</fullName>
    </recommendedName>
</protein>
<sequence length="347" mass="37246">MSDVLDLADLAAEQWGLVTTSQARGLGVSAQTVARLTNQGALERLTHGVHRVAGTPPSPLDDLRAAWLALDPTRRASERLRDKDPIAVAYRSAAVLHELGDLEADRLEFIIGTRKQTRRPDVRLHRGQIGPGEWTTVEGLPVTSVLRTVADLAADHVDGGHLASVVRDALTRRQVDDQQLAAALRPYAHHYGVRVGDGEALLARFLQESGVSVPIGRAVELAGAMPISPAVLEMLESSRNLQRLSEQLASIQSAIAPAARLSEQIVNSPAMKAAAELVRQQGAFANSPAMKAAAELVRQQAALANSPAVQRLAKQSAEIAEMSRLARTISESIKLPDFEPGKQENSE</sequence>
<reference evidence="2 3" key="1">
    <citation type="submission" date="2019-03" db="EMBL/GenBank/DDBJ databases">
        <title>Whole genome sequence of Arthrobacter sp JH1-1.</title>
        <authorList>
            <person name="Trinh H.N."/>
        </authorList>
    </citation>
    <scope>NUCLEOTIDE SEQUENCE [LARGE SCALE GENOMIC DNA]</scope>
    <source>
        <strain evidence="2 3">JH1-1</strain>
    </source>
</reference>
<dbReference type="AlphaFoldDB" id="A0A4R5KC91"/>
<evidence type="ECO:0000313" key="3">
    <source>
        <dbReference type="Proteomes" id="UP000295511"/>
    </source>
</evidence>
<comment type="caution">
    <text evidence="2">The sequence shown here is derived from an EMBL/GenBank/DDBJ whole genome shotgun (WGS) entry which is preliminary data.</text>
</comment>
<dbReference type="InterPro" id="IPR025159">
    <property type="entry name" value="AbiEi_N"/>
</dbReference>
<accession>A0A4R5KC91</accession>
<evidence type="ECO:0000259" key="1">
    <source>
        <dbReference type="Pfam" id="PF13338"/>
    </source>
</evidence>
<gene>
    <name evidence="2" type="ORF">E1809_19230</name>
</gene>
<evidence type="ECO:0000313" key="2">
    <source>
        <dbReference type="EMBL" id="TDF92118.1"/>
    </source>
</evidence>
<proteinExistence type="predicted"/>
<feature type="domain" description="AbiEi antitoxin N-terminal" evidence="1">
    <location>
        <begin position="7"/>
        <end position="51"/>
    </location>
</feature>
<dbReference type="Pfam" id="PF13338">
    <property type="entry name" value="AbiEi_4"/>
    <property type="match status" value="1"/>
</dbReference>
<keyword evidence="3" id="KW-1185">Reference proteome</keyword>
<name>A0A4R5KC91_9MICC</name>